<dbReference type="Pfam" id="PF00107">
    <property type="entry name" value="ADH_zinc_N"/>
    <property type="match status" value="1"/>
</dbReference>
<evidence type="ECO:0000313" key="8">
    <source>
        <dbReference type="Proteomes" id="UP001162834"/>
    </source>
</evidence>
<dbReference type="SMART" id="SM00829">
    <property type="entry name" value="PKS_ER"/>
    <property type="match status" value="1"/>
</dbReference>
<dbReference type="Gene3D" id="3.90.180.10">
    <property type="entry name" value="Medium-chain alcohol dehydrogenases, catalytic domain"/>
    <property type="match status" value="1"/>
</dbReference>
<dbReference type="Gene3D" id="3.40.50.720">
    <property type="entry name" value="NAD(P)-binding Rossmann-like Domain"/>
    <property type="match status" value="1"/>
</dbReference>
<comment type="cofactor">
    <cofactor evidence="1 5">
        <name>Zn(2+)</name>
        <dbReference type="ChEBI" id="CHEBI:29105"/>
    </cofactor>
</comment>
<dbReference type="Pfam" id="PF08240">
    <property type="entry name" value="ADH_N"/>
    <property type="match status" value="1"/>
</dbReference>
<dbReference type="InterPro" id="IPR013154">
    <property type="entry name" value="ADH-like_N"/>
</dbReference>
<dbReference type="Proteomes" id="UP001162834">
    <property type="component" value="Chromosome"/>
</dbReference>
<evidence type="ECO:0000256" key="3">
    <source>
        <dbReference type="ARBA" id="ARBA00022833"/>
    </source>
</evidence>
<evidence type="ECO:0000313" key="7">
    <source>
        <dbReference type="EMBL" id="UGS33898.1"/>
    </source>
</evidence>
<gene>
    <name evidence="7" type="primary">adh_1</name>
    <name evidence="7" type="ORF">DSM104329_00263</name>
</gene>
<reference evidence="7" key="1">
    <citation type="journal article" date="2022" name="Int. J. Syst. Evol. Microbiol.">
        <title>Pseudomonas aegrilactucae sp. nov. and Pseudomonas morbosilactucae sp. nov., pathogens causing bacterial rot of lettuce in Japan.</title>
        <authorList>
            <person name="Sawada H."/>
            <person name="Fujikawa T."/>
            <person name="Satou M."/>
        </authorList>
    </citation>
    <scope>NUCLEOTIDE SEQUENCE</scope>
    <source>
        <strain evidence="7">0166_1</strain>
    </source>
</reference>
<dbReference type="InterPro" id="IPR013149">
    <property type="entry name" value="ADH-like_C"/>
</dbReference>
<keyword evidence="2 5" id="KW-0479">Metal-binding</keyword>
<dbReference type="EC" id="1.1.1.1" evidence="7"/>
<evidence type="ECO:0000256" key="5">
    <source>
        <dbReference type="RuleBase" id="RU361277"/>
    </source>
</evidence>
<dbReference type="RefSeq" id="WP_259313587.1">
    <property type="nucleotide sequence ID" value="NZ_CP087164.1"/>
</dbReference>
<feature type="domain" description="Enoyl reductase (ER)" evidence="6">
    <location>
        <begin position="9"/>
        <end position="340"/>
    </location>
</feature>
<dbReference type="EMBL" id="CP087164">
    <property type="protein sequence ID" value="UGS33898.1"/>
    <property type="molecule type" value="Genomic_DNA"/>
</dbReference>
<evidence type="ECO:0000256" key="4">
    <source>
        <dbReference type="ARBA" id="ARBA00023002"/>
    </source>
</evidence>
<dbReference type="SUPFAM" id="SSF50129">
    <property type="entry name" value="GroES-like"/>
    <property type="match status" value="1"/>
</dbReference>
<keyword evidence="8" id="KW-1185">Reference proteome</keyword>
<comment type="similarity">
    <text evidence="5">Belongs to the zinc-containing alcohol dehydrogenase family.</text>
</comment>
<dbReference type="GO" id="GO:0008270">
    <property type="term" value="F:zinc ion binding"/>
    <property type="evidence" value="ECO:0007669"/>
    <property type="project" value="InterPro"/>
</dbReference>
<sequence>MRALVCEDGGALRLASVDAPVIEAPGDVLVRITTTTICGGDVHLRHGVIPAEMGFVMGHEYVGVVEAVGEGVRTRRPGDRVVGAAIISCGVCDRCAKGAAQQCRDGGILGAGRSWGGFGGTHAEMLRVPFADRTTALVPGELDDEQVLLVGDILSTGLHGARTGGVRPGDVVAVLGAGPVGLCAVHATTLFGPSRIVATDLEPARLAVARRLGADAVVDAGAPDVVGAVLEATGGVEPDVVIEAAGSQPTLLQAAELVRPGGRVAIIGNPGAARELPLIDLFNKAATVTGGLAALDRMPELIRLIAAGRLDLRPLITHRFALDEIAAAFDLFERRQENVVKVAVQV</sequence>
<keyword evidence="3 5" id="KW-0862">Zinc</keyword>
<dbReference type="InterPro" id="IPR002328">
    <property type="entry name" value="ADH_Zn_CS"/>
</dbReference>
<dbReference type="InterPro" id="IPR036291">
    <property type="entry name" value="NAD(P)-bd_dom_sf"/>
</dbReference>
<proteinExistence type="inferred from homology"/>
<dbReference type="SUPFAM" id="SSF51735">
    <property type="entry name" value="NAD(P)-binding Rossmann-fold domains"/>
    <property type="match status" value="1"/>
</dbReference>
<evidence type="ECO:0000256" key="2">
    <source>
        <dbReference type="ARBA" id="ARBA00022723"/>
    </source>
</evidence>
<name>A0A9E7BYY4_9ACTN</name>
<dbReference type="AlphaFoldDB" id="A0A9E7BYY4"/>
<evidence type="ECO:0000259" key="6">
    <source>
        <dbReference type="SMART" id="SM00829"/>
    </source>
</evidence>
<accession>A0A9E7BYY4</accession>
<organism evidence="7 8">
    <name type="scientific">Capillimicrobium parvum</name>
    <dbReference type="NCBI Taxonomy" id="2884022"/>
    <lineage>
        <taxon>Bacteria</taxon>
        <taxon>Bacillati</taxon>
        <taxon>Actinomycetota</taxon>
        <taxon>Thermoleophilia</taxon>
        <taxon>Solirubrobacterales</taxon>
        <taxon>Capillimicrobiaceae</taxon>
        <taxon>Capillimicrobium</taxon>
    </lineage>
</organism>
<dbReference type="PROSITE" id="PS00059">
    <property type="entry name" value="ADH_ZINC"/>
    <property type="match status" value="1"/>
</dbReference>
<dbReference type="GO" id="GO:0004022">
    <property type="term" value="F:alcohol dehydrogenase (NAD+) activity"/>
    <property type="evidence" value="ECO:0007669"/>
    <property type="project" value="UniProtKB-EC"/>
</dbReference>
<dbReference type="InterPro" id="IPR011032">
    <property type="entry name" value="GroES-like_sf"/>
</dbReference>
<dbReference type="InterPro" id="IPR020843">
    <property type="entry name" value="ER"/>
</dbReference>
<evidence type="ECO:0000256" key="1">
    <source>
        <dbReference type="ARBA" id="ARBA00001947"/>
    </source>
</evidence>
<protein>
    <submittedName>
        <fullName evidence="7">Alcohol dehydrogenase</fullName>
        <ecNumber evidence="7">1.1.1.1</ecNumber>
    </submittedName>
</protein>
<dbReference type="PANTHER" id="PTHR42813">
    <property type="entry name" value="ZINC-TYPE ALCOHOL DEHYDROGENASE-LIKE"/>
    <property type="match status" value="1"/>
</dbReference>
<dbReference type="KEGG" id="sbae:DSM104329_00263"/>
<keyword evidence="4 7" id="KW-0560">Oxidoreductase</keyword>